<dbReference type="GO" id="GO:0008168">
    <property type="term" value="F:methyltransferase activity"/>
    <property type="evidence" value="ECO:0007669"/>
    <property type="project" value="UniProtKB-KW"/>
</dbReference>
<organism evidence="2 3">
    <name type="scientific">Rubrivivax gelatinosus (strain NBRC 100245 / IL144)</name>
    <dbReference type="NCBI Taxonomy" id="983917"/>
    <lineage>
        <taxon>Bacteria</taxon>
        <taxon>Pseudomonadati</taxon>
        <taxon>Pseudomonadota</taxon>
        <taxon>Betaproteobacteria</taxon>
        <taxon>Burkholderiales</taxon>
        <taxon>Sphaerotilaceae</taxon>
        <taxon>Rubrivivax</taxon>
    </lineage>
</organism>
<dbReference type="CDD" id="cd02440">
    <property type="entry name" value="AdoMet_MTases"/>
    <property type="match status" value="1"/>
</dbReference>
<dbReference type="KEGG" id="rge:RGE_34800"/>
<dbReference type="InterPro" id="IPR029063">
    <property type="entry name" value="SAM-dependent_MTases_sf"/>
</dbReference>
<dbReference type="Pfam" id="PF13649">
    <property type="entry name" value="Methyltransf_25"/>
    <property type="match status" value="1"/>
</dbReference>
<protein>
    <submittedName>
        <fullName evidence="2">Methyltransferase type 12</fullName>
    </submittedName>
</protein>
<dbReference type="AlphaFoldDB" id="I0HUY2"/>
<dbReference type="RefSeq" id="WP_014429677.1">
    <property type="nucleotide sequence ID" value="NC_017075.1"/>
</dbReference>
<keyword evidence="2" id="KW-0489">Methyltransferase</keyword>
<dbReference type="STRING" id="983917.RGE_34800"/>
<keyword evidence="3" id="KW-1185">Reference proteome</keyword>
<evidence type="ECO:0000259" key="1">
    <source>
        <dbReference type="Pfam" id="PF13649"/>
    </source>
</evidence>
<feature type="domain" description="Methyltransferase" evidence="1">
    <location>
        <begin position="24"/>
        <end position="98"/>
    </location>
</feature>
<dbReference type="EMBL" id="AP012320">
    <property type="protein sequence ID" value="BAL96819.1"/>
    <property type="molecule type" value="Genomic_DNA"/>
</dbReference>
<keyword evidence="2" id="KW-0808">Transferase</keyword>
<dbReference type="PATRIC" id="fig|983917.3.peg.3403"/>
<dbReference type="GO" id="GO:0032259">
    <property type="term" value="P:methylation"/>
    <property type="evidence" value="ECO:0007669"/>
    <property type="project" value="UniProtKB-KW"/>
</dbReference>
<dbReference type="eggNOG" id="COG0500">
    <property type="taxonomic scope" value="Bacteria"/>
</dbReference>
<sequence>MPASAPPSDWLQRWAQLLPAGARVLDLACGSGRHIRWLAARGCVVTGVDRDVQALAPLSAIAETVVADLEAGPWPLPGRRFDAVLVTNYLWRPLWPALRAALADGGVLIYETFAQGQEAYGRPSRPEFLLAPGELLSATAGLHVLAYEDGLLDGPLRRVQRIVAIAPPSGALALAGACPSGS</sequence>
<proteinExistence type="predicted"/>
<dbReference type="Proteomes" id="UP000007883">
    <property type="component" value="Chromosome"/>
</dbReference>
<name>I0HUY2_RUBGI</name>
<evidence type="ECO:0000313" key="2">
    <source>
        <dbReference type="EMBL" id="BAL96819.1"/>
    </source>
</evidence>
<dbReference type="SUPFAM" id="SSF53335">
    <property type="entry name" value="S-adenosyl-L-methionine-dependent methyltransferases"/>
    <property type="match status" value="1"/>
</dbReference>
<reference evidence="2 3" key="1">
    <citation type="journal article" date="2012" name="J. Bacteriol.">
        <title>Complete genome sequence of phototrophic betaproteobacterium Rubrivivax gelatinosus IL144.</title>
        <authorList>
            <person name="Nagashima S."/>
            <person name="Kamimura A."/>
            <person name="Shimizu T."/>
            <person name="Nakamura-isaki S."/>
            <person name="Aono E."/>
            <person name="Sakamoto K."/>
            <person name="Ichikawa N."/>
            <person name="Nakazawa H."/>
            <person name="Sekine M."/>
            <person name="Yamazaki S."/>
            <person name="Fujita N."/>
            <person name="Shimada K."/>
            <person name="Hanada S."/>
            <person name="Nagashima K.V.P."/>
        </authorList>
    </citation>
    <scope>NUCLEOTIDE SEQUENCE [LARGE SCALE GENOMIC DNA]</scope>
    <source>
        <strain evidence="3">NBRC 100245 / IL144</strain>
    </source>
</reference>
<dbReference type="Gene3D" id="3.40.50.150">
    <property type="entry name" value="Vaccinia Virus protein VP39"/>
    <property type="match status" value="1"/>
</dbReference>
<dbReference type="HOGENOM" id="CLU_056435_5_2_4"/>
<gene>
    <name evidence="2" type="ordered locus">RGE_34800</name>
</gene>
<dbReference type="InterPro" id="IPR041698">
    <property type="entry name" value="Methyltransf_25"/>
</dbReference>
<evidence type="ECO:0000313" key="3">
    <source>
        <dbReference type="Proteomes" id="UP000007883"/>
    </source>
</evidence>
<accession>I0HUY2</accession>